<feature type="signal peptide" evidence="1">
    <location>
        <begin position="1"/>
        <end position="21"/>
    </location>
</feature>
<organism evidence="3 4">
    <name type="scientific">Candidatus Anaerobutyricum stercoripullorum</name>
    <dbReference type="NCBI Taxonomy" id="2838456"/>
    <lineage>
        <taxon>Bacteria</taxon>
        <taxon>Bacillati</taxon>
        <taxon>Bacillota</taxon>
        <taxon>Clostridia</taxon>
        <taxon>Lachnospirales</taxon>
        <taxon>Lachnospiraceae</taxon>
        <taxon>Anaerobutyricum</taxon>
    </lineage>
</organism>
<evidence type="ECO:0000313" key="3">
    <source>
        <dbReference type="EMBL" id="HIX72700.1"/>
    </source>
</evidence>
<dbReference type="Proteomes" id="UP000886805">
    <property type="component" value="Unassembled WGS sequence"/>
</dbReference>
<accession>A0A9D2BDP1</accession>
<evidence type="ECO:0000313" key="4">
    <source>
        <dbReference type="Proteomes" id="UP000886805"/>
    </source>
</evidence>
<dbReference type="AlphaFoldDB" id="A0A9D2BDP1"/>
<proteinExistence type="predicted"/>
<dbReference type="GO" id="GO:0016020">
    <property type="term" value="C:membrane"/>
    <property type="evidence" value="ECO:0007669"/>
    <property type="project" value="InterPro"/>
</dbReference>
<sequence>MRKLSYKLAAGLMAAMLTLTGVPYVGGLHDAGTVTAAENSDADAQDTHAFGYGEAETQLAPGVYTVPVKMIKLSAAPVDRNSTYDSFTQAQYSMAWECIGNDGKVQVKVYQDGTASVTMDLQSVTFSRRPGEDPLTDMATNWIVYQDFDEYVDASFKGESFVKQYGKNARVDETTPFSLKVDGETIEKDAPTRITYKVPDTNRNAVFVRMWIDAMQVNQDSAFVFDWKNAECEEGTQTESTCILDASDLEQGQTYIVPASLMKSNDIASPSAASAALGKYVEVTVDKNGTYQITADLYSVNMAGLVDYCQDIQYYDETLPLTDSSKWKDVKVLATQEVQRSLGEGTKTVPTRISFPMPKEMQNELEESNGTSGGVFIKMFVEAMNSSPSAYVSLDFANAKVKGDPTLTYQAMGSSKVEQFGTYDVNATVSVENGKIANVDIEGSNWLGTHQNTNKGMLAMAAAGMEENLTGKYDTDVDGIAGVDVVTGATYSSNAIREAVMNALDMEIPVEEIPEVTEEVKNGLEEGVYKVTIKNITDVVAHSLVGEETADAYVIVDEDGSMDLQYEMVSSTTKEPLQVLDFNGYYKNNDRFSSSNLTKEGAVYRFGKEDTYGWDVVTDIRVPLAGEVSSQYYINTYLYVDAMSNLGKDEPEEIEGVLFDKGRFNIDSTITIYWDELEKVDSSSV</sequence>
<gene>
    <name evidence="3" type="ORF">H9849_06725</name>
</gene>
<evidence type="ECO:0000256" key="1">
    <source>
        <dbReference type="SAM" id="SignalP"/>
    </source>
</evidence>
<keyword evidence="1" id="KW-0732">Signal</keyword>
<reference evidence="3" key="2">
    <citation type="submission" date="2021-04" db="EMBL/GenBank/DDBJ databases">
        <authorList>
            <person name="Gilroy R."/>
        </authorList>
    </citation>
    <scope>NUCLEOTIDE SEQUENCE</scope>
    <source>
        <strain evidence="3">ChiSxjej3B15-1167</strain>
    </source>
</reference>
<reference evidence="3" key="1">
    <citation type="journal article" date="2021" name="PeerJ">
        <title>Extensive microbial diversity within the chicken gut microbiome revealed by metagenomics and culture.</title>
        <authorList>
            <person name="Gilroy R."/>
            <person name="Ravi A."/>
            <person name="Getino M."/>
            <person name="Pursley I."/>
            <person name="Horton D.L."/>
            <person name="Alikhan N.F."/>
            <person name="Baker D."/>
            <person name="Gharbi K."/>
            <person name="Hall N."/>
            <person name="Watson M."/>
            <person name="Adriaenssens E.M."/>
            <person name="Foster-Nyarko E."/>
            <person name="Jarju S."/>
            <person name="Secka A."/>
            <person name="Antonio M."/>
            <person name="Oren A."/>
            <person name="Chaudhuri R.R."/>
            <person name="La Ragione R."/>
            <person name="Hildebrand F."/>
            <person name="Pallen M.J."/>
        </authorList>
    </citation>
    <scope>NUCLEOTIDE SEQUENCE</scope>
    <source>
        <strain evidence="3">ChiSxjej3B15-1167</strain>
    </source>
</reference>
<feature type="non-terminal residue" evidence="3">
    <location>
        <position position="685"/>
    </location>
</feature>
<dbReference type="GO" id="GO:0010181">
    <property type="term" value="F:FMN binding"/>
    <property type="evidence" value="ECO:0007669"/>
    <property type="project" value="InterPro"/>
</dbReference>
<protein>
    <submittedName>
        <fullName evidence="3">FMN-binding protein</fullName>
    </submittedName>
</protein>
<feature type="domain" description="FMN-binding" evidence="2">
    <location>
        <begin position="424"/>
        <end position="505"/>
    </location>
</feature>
<name>A0A9D2BDP1_9FIRM</name>
<dbReference type="Gene3D" id="3.90.1010.20">
    <property type="match status" value="1"/>
</dbReference>
<dbReference type="InterPro" id="IPR007329">
    <property type="entry name" value="FMN-bd"/>
</dbReference>
<dbReference type="Pfam" id="PF04205">
    <property type="entry name" value="FMN_bind"/>
    <property type="match status" value="1"/>
</dbReference>
<comment type="caution">
    <text evidence="3">The sequence shown here is derived from an EMBL/GenBank/DDBJ whole genome shotgun (WGS) entry which is preliminary data.</text>
</comment>
<feature type="chain" id="PRO_5039468741" evidence="1">
    <location>
        <begin position="22"/>
        <end position="685"/>
    </location>
</feature>
<dbReference type="EMBL" id="DXEQ01000199">
    <property type="protein sequence ID" value="HIX72700.1"/>
    <property type="molecule type" value="Genomic_DNA"/>
</dbReference>
<evidence type="ECO:0000259" key="2">
    <source>
        <dbReference type="Pfam" id="PF04205"/>
    </source>
</evidence>